<keyword evidence="4" id="KW-0560">Oxidoreductase</keyword>
<evidence type="ECO:0000256" key="6">
    <source>
        <dbReference type="PROSITE-ProRule" id="PRU00433"/>
    </source>
</evidence>
<evidence type="ECO:0000256" key="1">
    <source>
        <dbReference type="ARBA" id="ARBA00022617"/>
    </source>
</evidence>
<dbReference type="InterPro" id="IPR036909">
    <property type="entry name" value="Cyt_c-like_dom_sf"/>
</dbReference>
<keyword evidence="2 6" id="KW-0479">Metal-binding</keyword>
<reference evidence="8 9" key="1">
    <citation type="submission" date="2018-08" db="EMBL/GenBank/DDBJ databases">
        <title>A genome reference for cultivated species of the human gut microbiota.</title>
        <authorList>
            <person name="Zou Y."/>
            <person name="Xue W."/>
            <person name="Luo G."/>
        </authorList>
    </citation>
    <scope>NUCLEOTIDE SEQUENCE [LARGE SCALE GENOMIC DNA]</scope>
    <source>
        <strain evidence="8 9">AF16-14</strain>
    </source>
</reference>
<feature type="domain" description="Cytochrome c" evidence="7">
    <location>
        <begin position="492"/>
        <end position="586"/>
    </location>
</feature>
<sequence>MWKFLILVVGVLFPWWSDAQESKEPWFITDVAVGDAGQVILSCRGDKSLKITDPQGRQVVKTIPLQQTPTGVIAKEGKAYVSCFDTRGEIVTVDLKEGKIVNTVPVGAGAEAPAWSKEEDKIFVCNRFAGTVSEVDVKNGKVTREVKVLREPSKVVVSPDGKYLFVANALPAQRADVDYVACCVSVIDLASFQKVKDIRLENGSNALRGATLSPDGKYLFVSHNLGRFTVPTSQLQQGWMNTNAMSVVDVASLEFKGAVLLDEPERGAAGVWGVECTPGYLIVSHSGTHEISVIDYPELIKKFEAYPDKMALNYDLHFLYGIRERIALKGNGPRNFIVRDQEVIVPMFFSDDLNRYDLNTKQLSEVALNPGRQETMAQKGERIFNDAAFCFQNWQSCNGCHPGDARTDGMNWDLMNDGVGNSKNCKSLLLSLETPPCMISGIRANAHVANRAGFKYIQFMELKEEDAACVDAYVASLKPVPSPYLVDGELSEKAKKGRKVFERLKCDACHSGPYYTDMKMHRIGEDIEFEQGWDTPTLIEVWRTAPYLFDGRAATMEEVFGVYKHGVDKKLSKTDLDALVEYVNSL</sequence>
<evidence type="ECO:0000256" key="4">
    <source>
        <dbReference type="ARBA" id="ARBA00023002"/>
    </source>
</evidence>
<dbReference type="RefSeq" id="WP_087381298.1">
    <property type="nucleotide sequence ID" value="NZ_CABJFF010000003.1"/>
</dbReference>
<dbReference type="Gene3D" id="2.130.10.10">
    <property type="entry name" value="YVTN repeat-like/Quinoprotein amine dehydrogenase"/>
    <property type="match status" value="1"/>
</dbReference>
<dbReference type="AlphaFoldDB" id="A0A412TWB7"/>
<evidence type="ECO:0000256" key="3">
    <source>
        <dbReference type="ARBA" id="ARBA00022729"/>
    </source>
</evidence>
<dbReference type="GO" id="GO:0046872">
    <property type="term" value="F:metal ion binding"/>
    <property type="evidence" value="ECO:0007669"/>
    <property type="project" value="UniProtKB-KW"/>
</dbReference>
<dbReference type="Gene3D" id="1.10.760.10">
    <property type="entry name" value="Cytochrome c-like domain"/>
    <property type="match status" value="1"/>
</dbReference>
<dbReference type="Proteomes" id="UP000284243">
    <property type="component" value="Unassembled WGS sequence"/>
</dbReference>
<proteinExistence type="predicted"/>
<keyword evidence="3" id="KW-0732">Signal</keyword>
<keyword evidence="1 6" id="KW-0349">Heme</keyword>
<dbReference type="GO" id="GO:0004130">
    <property type="term" value="F:cytochrome-c peroxidase activity"/>
    <property type="evidence" value="ECO:0007669"/>
    <property type="project" value="TreeGrafter"/>
</dbReference>
<organism evidence="8 9">
    <name type="scientific">Odoribacter splanchnicus</name>
    <dbReference type="NCBI Taxonomy" id="28118"/>
    <lineage>
        <taxon>Bacteria</taxon>
        <taxon>Pseudomonadati</taxon>
        <taxon>Bacteroidota</taxon>
        <taxon>Bacteroidia</taxon>
        <taxon>Bacteroidales</taxon>
        <taxon>Odoribacteraceae</taxon>
        <taxon>Odoribacter</taxon>
    </lineage>
</organism>
<dbReference type="SUPFAM" id="SSF51004">
    <property type="entry name" value="C-terminal (heme d1) domain of cytochrome cd1-nitrite reductase"/>
    <property type="match status" value="1"/>
</dbReference>
<evidence type="ECO:0000313" key="8">
    <source>
        <dbReference type="EMBL" id="RGU58187.1"/>
    </source>
</evidence>
<dbReference type="SUPFAM" id="SSF46626">
    <property type="entry name" value="Cytochrome c"/>
    <property type="match status" value="2"/>
</dbReference>
<comment type="caution">
    <text evidence="8">The sequence shown here is derived from an EMBL/GenBank/DDBJ whole genome shotgun (WGS) entry which is preliminary data.</text>
</comment>
<dbReference type="InterPro" id="IPR009056">
    <property type="entry name" value="Cyt_c-like_dom"/>
</dbReference>
<dbReference type="GO" id="GO:0009055">
    <property type="term" value="F:electron transfer activity"/>
    <property type="evidence" value="ECO:0007669"/>
    <property type="project" value="InterPro"/>
</dbReference>
<dbReference type="EMBL" id="QRYC01000003">
    <property type="protein sequence ID" value="RGU58187.1"/>
    <property type="molecule type" value="Genomic_DNA"/>
</dbReference>
<gene>
    <name evidence="8" type="ORF">DWW57_03805</name>
</gene>
<evidence type="ECO:0000259" key="7">
    <source>
        <dbReference type="PROSITE" id="PS51007"/>
    </source>
</evidence>
<dbReference type="GO" id="GO:0020037">
    <property type="term" value="F:heme binding"/>
    <property type="evidence" value="ECO:0007669"/>
    <property type="project" value="InterPro"/>
</dbReference>
<dbReference type="PANTHER" id="PTHR30600">
    <property type="entry name" value="CYTOCHROME C PEROXIDASE-RELATED"/>
    <property type="match status" value="1"/>
</dbReference>
<dbReference type="InterPro" id="IPR015943">
    <property type="entry name" value="WD40/YVTN_repeat-like_dom_sf"/>
</dbReference>
<protein>
    <submittedName>
        <fullName evidence="8">YVTN family beta-propeller repeat-containing protein</fullName>
    </submittedName>
</protein>
<dbReference type="PROSITE" id="PS51007">
    <property type="entry name" value="CYTC"/>
    <property type="match status" value="2"/>
</dbReference>
<evidence type="ECO:0000313" key="9">
    <source>
        <dbReference type="Proteomes" id="UP000284243"/>
    </source>
</evidence>
<evidence type="ECO:0000256" key="5">
    <source>
        <dbReference type="ARBA" id="ARBA00023004"/>
    </source>
</evidence>
<evidence type="ECO:0000256" key="2">
    <source>
        <dbReference type="ARBA" id="ARBA00022723"/>
    </source>
</evidence>
<feature type="domain" description="Cytochrome c" evidence="7">
    <location>
        <begin position="375"/>
        <end position="478"/>
    </location>
</feature>
<dbReference type="PANTHER" id="PTHR30600:SF10">
    <property type="entry name" value="BLL6722 PROTEIN"/>
    <property type="match status" value="1"/>
</dbReference>
<keyword evidence="5 6" id="KW-0408">Iron</keyword>
<name>A0A412TWB7_9BACT</name>
<accession>A0A412TWB7</accession>
<dbReference type="InterPro" id="IPR051395">
    <property type="entry name" value="Cytochrome_c_Peroxidase/MauG"/>
</dbReference>
<dbReference type="InterPro" id="IPR011048">
    <property type="entry name" value="Haem_d1_sf"/>
</dbReference>